<dbReference type="InterPro" id="IPR018710">
    <property type="entry name" value="DUF2232"/>
</dbReference>
<keyword evidence="1" id="KW-0472">Membrane</keyword>
<proteinExistence type="predicted"/>
<dbReference type="PANTHER" id="PTHR37185">
    <property type="entry name" value="MEMBRANE PROTEIN"/>
    <property type="match status" value="1"/>
</dbReference>
<evidence type="ECO:0000313" key="2">
    <source>
        <dbReference type="EMBL" id="CAD8671808.1"/>
    </source>
</evidence>
<evidence type="ECO:0008006" key="3">
    <source>
        <dbReference type="Google" id="ProtNLM"/>
    </source>
</evidence>
<name>A0A7S0WLD0_9CHLO</name>
<sequence length="312" mass="33484">MMAAQIALLSGAAARNLHPLHTLLTRRVDLPTRKRIQKHGLRGAWVGARLGCGRELSTTSTRRVGFLGSQNIGAARGQQRQIKPCADAGAAGMSEENYASLQQKTQAMVETAMLAAFAGLAYYLGTALRLEAHLGSFLPLPIVIGAARWNPRVAAKVLAVTALLLAILAGLQRAISYVLIHGLMALSLSVLWSMRLPWSVTIPIASVVRSGGMLVSLAISSYLLRENLLAMVAAQMSTLAEQMGALMGISGTPALHWIYILIFVVVIVNSLTYLLLLHVLYTILLSKIAPPGFCRAPKVIQRMLFGPTAETT</sequence>
<dbReference type="AlphaFoldDB" id="A0A7S0WLD0"/>
<accession>A0A7S0WLD0</accession>
<dbReference type="PANTHER" id="PTHR37185:SF3">
    <property type="entry name" value="MEMBRANE PROTEIN"/>
    <property type="match status" value="1"/>
</dbReference>
<reference evidence="2" key="1">
    <citation type="submission" date="2021-01" db="EMBL/GenBank/DDBJ databases">
        <authorList>
            <person name="Corre E."/>
            <person name="Pelletier E."/>
            <person name="Niang G."/>
            <person name="Scheremetjew M."/>
            <person name="Finn R."/>
            <person name="Kale V."/>
            <person name="Holt S."/>
            <person name="Cochrane G."/>
            <person name="Meng A."/>
            <person name="Brown T."/>
            <person name="Cohen L."/>
        </authorList>
    </citation>
    <scope>NUCLEOTIDE SEQUENCE</scope>
    <source>
        <strain evidence="2">CCMP722</strain>
    </source>
</reference>
<organism evidence="2">
    <name type="scientific">Pyramimonas obovata</name>
    <dbReference type="NCBI Taxonomy" id="1411642"/>
    <lineage>
        <taxon>Eukaryota</taxon>
        <taxon>Viridiplantae</taxon>
        <taxon>Chlorophyta</taxon>
        <taxon>Pyramimonadophyceae</taxon>
        <taxon>Pyramimonadales</taxon>
        <taxon>Pyramimonadaceae</taxon>
        <taxon>Pyramimonas</taxon>
        <taxon>Pyramimonas incertae sedis</taxon>
    </lineage>
</organism>
<evidence type="ECO:0000256" key="1">
    <source>
        <dbReference type="SAM" id="Phobius"/>
    </source>
</evidence>
<keyword evidence="1" id="KW-0812">Transmembrane</keyword>
<dbReference type="EMBL" id="HBFA01021712">
    <property type="protein sequence ID" value="CAD8671808.1"/>
    <property type="molecule type" value="Transcribed_RNA"/>
</dbReference>
<feature type="transmembrane region" description="Helical" evidence="1">
    <location>
        <begin position="177"/>
        <end position="194"/>
    </location>
</feature>
<gene>
    <name evidence="2" type="ORF">POBO1169_LOCUS11039</name>
</gene>
<feature type="transmembrane region" description="Helical" evidence="1">
    <location>
        <begin position="112"/>
        <end position="132"/>
    </location>
</feature>
<feature type="transmembrane region" description="Helical" evidence="1">
    <location>
        <begin position="153"/>
        <end position="171"/>
    </location>
</feature>
<protein>
    <recommendedName>
        <fullName evidence="3">DUF2232 domain-containing protein</fullName>
    </recommendedName>
</protein>
<feature type="transmembrane region" description="Helical" evidence="1">
    <location>
        <begin position="206"/>
        <end position="224"/>
    </location>
</feature>
<dbReference type="Pfam" id="PF09991">
    <property type="entry name" value="DUF2232"/>
    <property type="match status" value="1"/>
</dbReference>
<keyword evidence="1" id="KW-1133">Transmembrane helix</keyword>